<sequence length="94" mass="10542">MCKVCAVPSQQINNDRTVVTEWKFAAGAETGWHTHEMDYVVVPMTDGVLMLEVDGETKTSALVKGQSYFRKAGVRHNVTNTSDHEVSFIEIEIR</sequence>
<dbReference type="Pfam" id="PF07883">
    <property type="entry name" value="Cupin_2"/>
    <property type="match status" value="1"/>
</dbReference>
<evidence type="ECO:0000259" key="1">
    <source>
        <dbReference type="Pfam" id="PF07883"/>
    </source>
</evidence>
<protein>
    <submittedName>
        <fullName evidence="2">Cupin domain-containing protein</fullName>
    </submittedName>
</protein>
<evidence type="ECO:0000313" key="3">
    <source>
        <dbReference type="Proteomes" id="UP001165395"/>
    </source>
</evidence>
<dbReference type="Gene3D" id="2.60.120.10">
    <property type="entry name" value="Jelly Rolls"/>
    <property type="match status" value="1"/>
</dbReference>
<dbReference type="EMBL" id="JAJBZT010000009">
    <property type="protein sequence ID" value="MCB6184817.1"/>
    <property type="molecule type" value="Genomic_DNA"/>
</dbReference>
<keyword evidence="3" id="KW-1185">Reference proteome</keyword>
<dbReference type="InterPro" id="IPR013096">
    <property type="entry name" value="Cupin_2"/>
</dbReference>
<accession>A0ABS8D9M5</accession>
<dbReference type="RefSeq" id="WP_227181634.1">
    <property type="nucleotide sequence ID" value="NZ_JAJBZT010000009.1"/>
</dbReference>
<dbReference type="Proteomes" id="UP001165395">
    <property type="component" value="Unassembled WGS sequence"/>
</dbReference>
<dbReference type="CDD" id="cd06982">
    <property type="entry name" value="cupin_BauB-like"/>
    <property type="match status" value="1"/>
</dbReference>
<gene>
    <name evidence="2" type="ORF">LIN78_14815</name>
</gene>
<organism evidence="2 3">
    <name type="scientific">Leeia speluncae</name>
    <dbReference type="NCBI Taxonomy" id="2884804"/>
    <lineage>
        <taxon>Bacteria</taxon>
        <taxon>Pseudomonadati</taxon>
        <taxon>Pseudomonadota</taxon>
        <taxon>Betaproteobacteria</taxon>
        <taxon>Neisseriales</taxon>
        <taxon>Leeiaceae</taxon>
        <taxon>Leeia</taxon>
    </lineage>
</organism>
<feature type="domain" description="Cupin type-2" evidence="1">
    <location>
        <begin position="22"/>
        <end position="91"/>
    </location>
</feature>
<name>A0ABS8D9M5_9NEIS</name>
<dbReference type="SUPFAM" id="SSF51182">
    <property type="entry name" value="RmlC-like cupins"/>
    <property type="match status" value="1"/>
</dbReference>
<evidence type="ECO:0000313" key="2">
    <source>
        <dbReference type="EMBL" id="MCB6184817.1"/>
    </source>
</evidence>
<comment type="caution">
    <text evidence="2">The sequence shown here is derived from an EMBL/GenBank/DDBJ whole genome shotgun (WGS) entry which is preliminary data.</text>
</comment>
<dbReference type="InterPro" id="IPR014710">
    <property type="entry name" value="RmlC-like_jellyroll"/>
</dbReference>
<dbReference type="InterPro" id="IPR011051">
    <property type="entry name" value="RmlC_Cupin_sf"/>
</dbReference>
<reference evidence="2" key="1">
    <citation type="submission" date="2021-10" db="EMBL/GenBank/DDBJ databases">
        <title>The complete genome sequence of Leeia sp. TBRC 13508.</title>
        <authorList>
            <person name="Charoenyingcharoen P."/>
            <person name="Yukphan P."/>
        </authorList>
    </citation>
    <scope>NUCLEOTIDE SEQUENCE</scope>
    <source>
        <strain evidence="2">TBRC 13508</strain>
    </source>
</reference>
<proteinExistence type="predicted"/>